<dbReference type="PANTHER" id="PTHR11566">
    <property type="entry name" value="DYNAMIN"/>
    <property type="match status" value="1"/>
</dbReference>
<evidence type="ECO:0000256" key="2">
    <source>
        <dbReference type="ARBA" id="ARBA00023134"/>
    </source>
</evidence>
<feature type="region of interest" description="Disordered" evidence="3">
    <location>
        <begin position="74"/>
        <end position="115"/>
    </location>
</feature>
<feature type="region of interest" description="Disordered" evidence="3">
    <location>
        <begin position="1"/>
        <end position="62"/>
    </location>
</feature>
<proteinExistence type="predicted"/>
<keyword evidence="6" id="KW-1185">Reference proteome</keyword>
<dbReference type="GO" id="GO:0008017">
    <property type="term" value="F:microtubule binding"/>
    <property type="evidence" value="ECO:0007669"/>
    <property type="project" value="TreeGrafter"/>
</dbReference>
<dbReference type="InterPro" id="IPR022812">
    <property type="entry name" value="Dynamin"/>
</dbReference>
<reference evidence="5 6" key="2">
    <citation type="journal article" date="2021" name="Curr. Genet.">
        <title>Genetic response to nitrogen starvation in the aggressive Eucalyptus foliar pathogen Teratosphaeria destructans.</title>
        <authorList>
            <person name="Havenga M."/>
            <person name="Wingfield B.D."/>
            <person name="Wingfield M.J."/>
            <person name="Dreyer L.L."/>
            <person name="Roets F."/>
            <person name="Aylward J."/>
        </authorList>
    </citation>
    <scope>NUCLEOTIDE SEQUENCE [LARGE SCALE GENOMIC DNA]</scope>
    <source>
        <strain evidence="5">CMW44962</strain>
    </source>
</reference>
<accession>A0A9W7W4Z3</accession>
<comment type="caution">
    <text evidence="5">The sequence shown here is derived from an EMBL/GenBank/DDBJ whole genome shotgun (WGS) entry which is preliminary data.</text>
</comment>
<dbReference type="CDD" id="cd08771">
    <property type="entry name" value="DLP_1"/>
    <property type="match status" value="1"/>
</dbReference>
<evidence type="ECO:0000256" key="1">
    <source>
        <dbReference type="ARBA" id="ARBA00022741"/>
    </source>
</evidence>
<feature type="compositionally biased region" description="Basic and acidic residues" evidence="3">
    <location>
        <begin position="1"/>
        <end position="11"/>
    </location>
</feature>
<dbReference type="OrthoDB" id="5061070at2759"/>
<dbReference type="InterPro" id="IPR027417">
    <property type="entry name" value="P-loop_NTPase"/>
</dbReference>
<feature type="compositionally biased region" description="Gly residues" evidence="3">
    <location>
        <begin position="851"/>
        <end position="864"/>
    </location>
</feature>
<reference evidence="5 6" key="1">
    <citation type="journal article" date="2018" name="IMA Fungus">
        <title>IMA Genome-F 10: Nine draft genome sequences of Claviceps purpurea s.lat., including C. arundinis, C. humidiphila, and C. cf. spartinae, pseudomolecules for the pitch canker pathogen Fusarium circinatum, draft genome of Davidsoniella eucalypti, Grosmannia galeiformis, Quambalaria eucalypti, and Teratosphaeria destructans.</title>
        <authorList>
            <person name="Wingfield B.D."/>
            <person name="Liu M."/>
            <person name="Nguyen H.D."/>
            <person name="Lane F.A."/>
            <person name="Morgan S.W."/>
            <person name="De Vos L."/>
            <person name="Wilken P.M."/>
            <person name="Duong T.A."/>
            <person name="Aylward J."/>
            <person name="Coetzee M.P."/>
            <person name="Dadej K."/>
            <person name="De Beer Z.W."/>
            <person name="Findlay W."/>
            <person name="Havenga M."/>
            <person name="Kolarik M."/>
            <person name="Menzies J.G."/>
            <person name="Naidoo K."/>
            <person name="Pochopski O."/>
            <person name="Shoukouhi P."/>
            <person name="Santana Q.C."/>
            <person name="Seifert K.A."/>
            <person name="Soal N."/>
            <person name="Steenkamp E.T."/>
            <person name="Tatham C.T."/>
            <person name="van der Nest M.A."/>
            <person name="Wingfield M.J."/>
        </authorList>
    </citation>
    <scope>NUCLEOTIDE SEQUENCE [LARGE SCALE GENOMIC DNA]</scope>
    <source>
        <strain evidence="5">CMW44962</strain>
    </source>
</reference>
<keyword evidence="1" id="KW-0547">Nucleotide-binding</keyword>
<dbReference type="InterPro" id="IPR000375">
    <property type="entry name" value="Dynamin_stalk"/>
</dbReference>
<dbReference type="InterPro" id="IPR045063">
    <property type="entry name" value="Dynamin_N"/>
</dbReference>
<dbReference type="GO" id="GO:0003924">
    <property type="term" value="F:GTPase activity"/>
    <property type="evidence" value="ECO:0007669"/>
    <property type="project" value="InterPro"/>
</dbReference>
<dbReference type="Pfam" id="PF01031">
    <property type="entry name" value="Dynamin_M"/>
    <property type="match status" value="1"/>
</dbReference>
<evidence type="ECO:0000313" key="6">
    <source>
        <dbReference type="Proteomes" id="UP001138500"/>
    </source>
</evidence>
<dbReference type="Gene3D" id="1.20.120.1240">
    <property type="entry name" value="Dynamin, middle domain"/>
    <property type="match status" value="1"/>
</dbReference>
<organism evidence="5 6">
    <name type="scientific">Teratosphaeria destructans</name>
    <dbReference type="NCBI Taxonomy" id="418781"/>
    <lineage>
        <taxon>Eukaryota</taxon>
        <taxon>Fungi</taxon>
        <taxon>Dikarya</taxon>
        <taxon>Ascomycota</taxon>
        <taxon>Pezizomycotina</taxon>
        <taxon>Dothideomycetes</taxon>
        <taxon>Dothideomycetidae</taxon>
        <taxon>Mycosphaerellales</taxon>
        <taxon>Teratosphaeriaceae</taxon>
        <taxon>Teratosphaeria</taxon>
    </lineage>
</organism>
<keyword evidence="2" id="KW-0342">GTP-binding</keyword>
<dbReference type="Gene3D" id="3.40.50.300">
    <property type="entry name" value="P-loop containing nucleotide triphosphate hydrolases"/>
    <property type="match status" value="1"/>
</dbReference>
<dbReference type="PANTHER" id="PTHR11566:SF131">
    <property type="entry name" value="GTPASE, PUTATIVE (AFU_ORTHOLOGUE AFUA_6G07630)-RELATED"/>
    <property type="match status" value="1"/>
</dbReference>
<evidence type="ECO:0000259" key="4">
    <source>
        <dbReference type="SMART" id="SM00053"/>
    </source>
</evidence>
<sequence length="873" mass="95184">MTRAAIKREALGDPQPEQPTSSRSTRQPTVELPERGSSQRAISIVSLGSPAPEQPQSSNGTVLNDDIEMADVTGGASAHTNGLCDGPSGTNDVETANGTRSSPTVTLNGDDDDSDFDQLGQDALPLFELSQHLESLGITNTLPSLPKATLVGDQNHGKSSVGEALSGISFPREEGTCTRAPFEVTVSPAEPGVDWEATIRLFIKYEYDPKAKAQGRHSYAGWVECHPGTVFFKETRNKEEAARYLQEAQLAILNPPYERLLSGKAPRPTSNRVAFTPNVIQVHVRRKTKLSLSFIDLPGLVHRLPDHEQHLVPLVRKLVENYVQEPNSLILLTHSSDADIETTQAYNLVVSAKAQNRTIGILTKPDNAKNNGRARMAIVHRFLKGEFPLGAKDGWFVTKQLSSDDLEAGVTHAQAREMEQKFFSTPPWTTDLAEFSRRFGTANLSRAISVRLRDHILLQLPEMMAKVQARLEEVEARLQTFPKPSESPTNTVWDAIQEVATTISANIRGIGPDKSFSRRIKQTMVKLRTDLELARPFPILRTPGYEPPSISVDSEESEEEQPTPSKKGKSNAGTPFSTPSSCKRTAAAFSQTPRRSVKSEEQRGETPAGAGGERAKFRLDEVRELIESDGSRSLAVTVDPKVLDQLITFAQQPWSGIVEATINTITEILATTLGDSVQTALADRLQSKLYERALHIVSAFVDSLLAEQRAAVLQILERELHAHVTHNPFLQTETSRLEAKLEERRLDERLAEHLDPLAARGTKESSTKVPASLDGRRKHKDELNAKHPDDYAREVKSMAYPMAYYTLAARRMVDNIAIQLECALIHPIERGGAGPVARGPGRAGRAALRGAAGGGPGAGAGAVGVVGREGSSG</sequence>
<dbReference type="GO" id="GO:0005525">
    <property type="term" value="F:GTP binding"/>
    <property type="evidence" value="ECO:0007669"/>
    <property type="project" value="InterPro"/>
</dbReference>
<dbReference type="PRINTS" id="PR00195">
    <property type="entry name" value="DYNAMIN"/>
</dbReference>
<dbReference type="GO" id="GO:0005737">
    <property type="term" value="C:cytoplasm"/>
    <property type="evidence" value="ECO:0007669"/>
    <property type="project" value="TreeGrafter"/>
</dbReference>
<dbReference type="GO" id="GO:0005886">
    <property type="term" value="C:plasma membrane"/>
    <property type="evidence" value="ECO:0007669"/>
    <property type="project" value="TreeGrafter"/>
</dbReference>
<dbReference type="Proteomes" id="UP001138500">
    <property type="component" value="Unassembled WGS sequence"/>
</dbReference>
<dbReference type="InterPro" id="IPR001401">
    <property type="entry name" value="Dynamin_GTPase"/>
</dbReference>
<gene>
    <name evidence="5" type="ORF">Tdes44962_MAKER08476</name>
</gene>
<feature type="region of interest" description="Disordered" evidence="3">
    <location>
        <begin position="539"/>
        <end position="614"/>
    </location>
</feature>
<feature type="compositionally biased region" description="Polar residues" evidence="3">
    <location>
        <begin position="88"/>
        <end position="107"/>
    </location>
</feature>
<feature type="region of interest" description="Disordered" evidence="3">
    <location>
        <begin position="758"/>
        <end position="781"/>
    </location>
</feature>
<evidence type="ECO:0000313" key="5">
    <source>
        <dbReference type="EMBL" id="KAH9836444.1"/>
    </source>
</evidence>
<protein>
    <submittedName>
        <fullName evidence="5">Interferon-induced GTP-binding protein Mx3-like</fullName>
    </submittedName>
</protein>
<dbReference type="GO" id="GO:0005874">
    <property type="term" value="C:microtubule"/>
    <property type="evidence" value="ECO:0007669"/>
    <property type="project" value="TreeGrafter"/>
</dbReference>
<name>A0A9W7W4Z3_9PEZI</name>
<evidence type="ECO:0000256" key="3">
    <source>
        <dbReference type="SAM" id="MobiDB-lite"/>
    </source>
</evidence>
<feature type="region of interest" description="Disordered" evidence="3">
    <location>
        <begin position="847"/>
        <end position="873"/>
    </location>
</feature>
<dbReference type="EMBL" id="RIBY02000868">
    <property type="protein sequence ID" value="KAH9836444.1"/>
    <property type="molecule type" value="Genomic_DNA"/>
</dbReference>
<dbReference type="AlphaFoldDB" id="A0A9W7W4Z3"/>
<feature type="domain" description="Dynamin GTPase" evidence="4">
    <location>
        <begin position="120"/>
        <end position="409"/>
    </location>
</feature>
<dbReference type="Pfam" id="PF00350">
    <property type="entry name" value="Dynamin_N"/>
    <property type="match status" value="1"/>
</dbReference>
<feature type="compositionally biased region" description="Polar residues" evidence="3">
    <location>
        <begin position="18"/>
        <end position="28"/>
    </location>
</feature>
<dbReference type="GO" id="GO:0031623">
    <property type="term" value="P:receptor internalization"/>
    <property type="evidence" value="ECO:0007669"/>
    <property type="project" value="TreeGrafter"/>
</dbReference>
<dbReference type="SMART" id="SM00053">
    <property type="entry name" value="DYNc"/>
    <property type="match status" value="1"/>
</dbReference>
<dbReference type="SUPFAM" id="SSF52540">
    <property type="entry name" value="P-loop containing nucleoside triphosphate hydrolases"/>
    <property type="match status" value="1"/>
</dbReference>
<feature type="compositionally biased region" description="Polar residues" evidence="3">
    <location>
        <begin position="571"/>
        <end position="594"/>
    </location>
</feature>